<keyword evidence="1" id="KW-0812">Transmembrane</keyword>
<evidence type="ECO:0000313" key="2">
    <source>
        <dbReference type="EMBL" id="OIN59086.1"/>
    </source>
</evidence>
<gene>
    <name evidence="2" type="ORF">BLX24_12845</name>
</gene>
<dbReference type="OrthoDB" id="961358at2"/>
<keyword evidence="1" id="KW-0472">Membrane</keyword>
<dbReference type="EMBL" id="MORL01000005">
    <property type="protein sequence ID" value="OIN59086.1"/>
    <property type="molecule type" value="Genomic_DNA"/>
</dbReference>
<reference evidence="2 3" key="1">
    <citation type="submission" date="2016-10" db="EMBL/GenBank/DDBJ databases">
        <title>Arsenicibacter rosenii gen. nov., sp. nov., an efficient arsenic-methylating bacterium isolated from an arsenic-contaminated paddy soil.</title>
        <authorList>
            <person name="Huang K."/>
        </authorList>
    </citation>
    <scope>NUCLEOTIDE SEQUENCE [LARGE SCALE GENOMIC DNA]</scope>
    <source>
        <strain evidence="2 3">SM-1</strain>
    </source>
</reference>
<dbReference type="Proteomes" id="UP000181790">
    <property type="component" value="Unassembled WGS sequence"/>
</dbReference>
<proteinExistence type="predicted"/>
<evidence type="ECO:0000256" key="1">
    <source>
        <dbReference type="SAM" id="Phobius"/>
    </source>
</evidence>
<evidence type="ECO:0000313" key="3">
    <source>
        <dbReference type="Proteomes" id="UP000181790"/>
    </source>
</evidence>
<organism evidence="2 3">
    <name type="scientific">Arsenicibacter rosenii</name>
    <dbReference type="NCBI Taxonomy" id="1750698"/>
    <lineage>
        <taxon>Bacteria</taxon>
        <taxon>Pseudomonadati</taxon>
        <taxon>Bacteroidota</taxon>
        <taxon>Cytophagia</taxon>
        <taxon>Cytophagales</taxon>
        <taxon>Spirosomataceae</taxon>
        <taxon>Arsenicibacter</taxon>
    </lineage>
</organism>
<accession>A0A1S2VLL2</accession>
<comment type="caution">
    <text evidence="2">The sequence shown here is derived from an EMBL/GenBank/DDBJ whole genome shotgun (WGS) entry which is preliminary data.</text>
</comment>
<dbReference type="RefSeq" id="WP_071503537.1">
    <property type="nucleotide sequence ID" value="NZ_MORL01000005.1"/>
</dbReference>
<dbReference type="AlphaFoldDB" id="A0A1S2VLL2"/>
<protein>
    <submittedName>
        <fullName evidence="2">Uncharacterized protein</fullName>
    </submittedName>
</protein>
<name>A0A1S2VLL2_9BACT</name>
<feature type="transmembrane region" description="Helical" evidence="1">
    <location>
        <begin position="21"/>
        <end position="42"/>
    </location>
</feature>
<sequence>MLSFRLDITQLSQTRLRRIRAWLVVAIVGVMAMQSVIGLLLVTSLDYPYLLRQQTRQTERQLQTFRQKVHKQLANMLDFGQEPTQKKENRPAASGAFNLFADALIITLPPCRQYDVIPSQGVGYLLLHGSEFPQKIPHPPRFA</sequence>
<keyword evidence="1" id="KW-1133">Transmembrane helix</keyword>
<keyword evidence="3" id="KW-1185">Reference proteome</keyword>